<keyword evidence="8" id="KW-0964">Secreted</keyword>
<evidence type="ECO:0000256" key="7">
    <source>
        <dbReference type="ARBA" id="ARBA00022511"/>
    </source>
</evidence>
<keyword evidence="9" id="KW-0677">Repeat</keyword>
<keyword evidence="11" id="KW-0928">Hypersensitive response elicitation</keyword>
<dbReference type="GO" id="GO:0052040">
    <property type="term" value="P:symbiont-mediated perturbation of host programmed cell death"/>
    <property type="evidence" value="ECO:0007669"/>
    <property type="project" value="UniProtKB-KW"/>
</dbReference>
<keyword evidence="14" id="KW-0472">Membrane</keyword>
<evidence type="ECO:0000256" key="6">
    <source>
        <dbReference type="ARBA" id="ARBA00022448"/>
    </source>
</evidence>
<feature type="region of interest" description="Disordered" evidence="16">
    <location>
        <begin position="284"/>
        <end position="329"/>
    </location>
</feature>
<accession>A0A3M4P756</accession>
<dbReference type="InterPro" id="IPR054634">
    <property type="entry name" value="T3SS_HrpZ"/>
</dbReference>
<evidence type="ECO:0000256" key="1">
    <source>
        <dbReference type="ARBA" id="ARBA00004165"/>
    </source>
</evidence>
<evidence type="ECO:0000256" key="14">
    <source>
        <dbReference type="ARBA" id="ARBA00023136"/>
    </source>
</evidence>
<evidence type="ECO:0000256" key="2">
    <source>
        <dbReference type="ARBA" id="ARBA00004613"/>
    </source>
</evidence>
<evidence type="ECO:0000256" key="5">
    <source>
        <dbReference type="ARBA" id="ARBA00018764"/>
    </source>
</evidence>
<dbReference type="GO" id="GO:0034220">
    <property type="term" value="P:monoatomic ion transmembrane transport"/>
    <property type="evidence" value="ECO:0007669"/>
    <property type="project" value="UniProtKB-KW"/>
</dbReference>
<organism evidence="17 18">
    <name type="scientific">Pseudomonas viridiflava</name>
    <name type="common">Phytomonas viridiflava</name>
    <dbReference type="NCBI Taxonomy" id="33069"/>
    <lineage>
        <taxon>Bacteria</taxon>
        <taxon>Pseudomonadati</taxon>
        <taxon>Pseudomonadota</taxon>
        <taxon>Gammaproteobacteria</taxon>
        <taxon>Pseudomonadales</taxon>
        <taxon>Pseudomonadaceae</taxon>
        <taxon>Pseudomonas</taxon>
    </lineage>
</organism>
<evidence type="ECO:0000256" key="12">
    <source>
        <dbReference type="ARBA" id="ARBA00023026"/>
    </source>
</evidence>
<reference evidence="17 18" key="1">
    <citation type="submission" date="2018-08" db="EMBL/GenBank/DDBJ databases">
        <title>Recombination of ecologically and evolutionarily significant loci maintains genetic cohesion in the Pseudomonas syringae species complex.</title>
        <authorList>
            <person name="Dillon M."/>
            <person name="Thakur S."/>
            <person name="Almeida R.N.D."/>
            <person name="Weir B.S."/>
            <person name="Guttman D.S."/>
        </authorList>
    </citation>
    <scope>NUCLEOTIDE SEQUENCE [LARGE SCALE GENOMIC DNA]</scope>
    <source>
        <strain evidence="17 18">ICMP 11296</strain>
    </source>
</reference>
<dbReference type="GO" id="GO:0020002">
    <property type="term" value="C:host cell plasma membrane"/>
    <property type="evidence" value="ECO:0007669"/>
    <property type="project" value="UniProtKB-SubCell"/>
</dbReference>
<dbReference type="NCBIfam" id="NF045569">
    <property type="entry name" value="T3SSHrpZ"/>
    <property type="match status" value="1"/>
</dbReference>
<evidence type="ECO:0000256" key="3">
    <source>
        <dbReference type="ARBA" id="ARBA00009821"/>
    </source>
</evidence>
<gene>
    <name evidence="17" type="ORF">ALP98_05080</name>
</gene>
<sequence>MTVSMLPARASVKVMQKAPSLTALRTKRTACCERRACWRASKTRKKRFPTKSLRARSGTRSSSSDFLNAPSHRGGCYFEEVVMQSLSLNNSTLQSPTMALVLIRPETETTGASTSSRALQEVIAQLAQELTHNGQLDESSPLGKLLGKAMAASGKAGGGLEDIKAALDTLIHEKLGDNFGASADNASDAGQPDLMTQVLNGLAKSMLNDLLTKQDGGTRFSEDDMPMLKKIAQFMDDNPSQFPKPDSGSWVNELKEDNFLDGDETAQFRSALDIIGQQLGSQQNAAGGLAGDSSGGGLGSPVSNTENSPGSLGDPLIDANTGPASNSNPNGDVGQLIGELIDRGLQSVLAGGGLGTPVSTANTALVPGGEQPNQDLGQLLGGLLQKGLEATLQDAGQTGTGVQSSAAQVALLLVNMLLQSTKNQAAA</sequence>
<comment type="similarity">
    <text evidence="3">Belongs to the harpin HrpZ family.</text>
</comment>
<keyword evidence="15" id="KW-0407">Ion channel</keyword>
<evidence type="ECO:0000256" key="4">
    <source>
        <dbReference type="ARBA" id="ARBA00011397"/>
    </source>
</evidence>
<keyword evidence="13" id="KW-0406">Ion transport</keyword>
<comment type="subcellular location">
    <subcellularLocation>
        <location evidence="1">Host cell membrane</location>
    </subcellularLocation>
    <subcellularLocation>
        <location evidence="2">Secreted</location>
    </subcellularLocation>
</comment>
<dbReference type="AlphaFoldDB" id="A0A3M4P756"/>
<dbReference type="Proteomes" id="UP000271866">
    <property type="component" value="Unassembled WGS sequence"/>
</dbReference>
<comment type="subunit">
    <text evidence="4">Homomultimeric.</text>
</comment>
<evidence type="ECO:0000256" key="11">
    <source>
        <dbReference type="ARBA" id="ARBA00022978"/>
    </source>
</evidence>
<feature type="compositionally biased region" description="Gly residues" evidence="16">
    <location>
        <begin position="288"/>
        <end position="299"/>
    </location>
</feature>
<protein>
    <recommendedName>
        <fullName evidence="5">Harpin HrpZ</fullName>
    </recommendedName>
</protein>
<evidence type="ECO:0000256" key="13">
    <source>
        <dbReference type="ARBA" id="ARBA00023065"/>
    </source>
</evidence>
<feature type="compositionally biased region" description="Polar residues" evidence="16">
    <location>
        <begin position="301"/>
        <end position="310"/>
    </location>
</feature>
<keyword evidence="10" id="KW-1043">Host membrane</keyword>
<evidence type="ECO:0000256" key="9">
    <source>
        <dbReference type="ARBA" id="ARBA00022737"/>
    </source>
</evidence>
<name>A0A3M4P756_PSEVI</name>
<evidence type="ECO:0000256" key="10">
    <source>
        <dbReference type="ARBA" id="ARBA00022870"/>
    </source>
</evidence>
<evidence type="ECO:0000256" key="8">
    <source>
        <dbReference type="ARBA" id="ARBA00022525"/>
    </source>
</evidence>
<evidence type="ECO:0000313" key="17">
    <source>
        <dbReference type="EMBL" id="RMQ73889.1"/>
    </source>
</evidence>
<dbReference type="EMBL" id="RBRK01000108">
    <property type="protein sequence ID" value="RMQ73889.1"/>
    <property type="molecule type" value="Genomic_DNA"/>
</dbReference>
<dbReference type="InterPro" id="IPR006961">
    <property type="entry name" value="HrpN/Z"/>
</dbReference>
<keyword evidence="7" id="KW-1032">Host cell membrane</keyword>
<evidence type="ECO:0000256" key="16">
    <source>
        <dbReference type="SAM" id="MobiDB-lite"/>
    </source>
</evidence>
<keyword evidence="6" id="KW-0813">Transport</keyword>
<comment type="caution">
    <text evidence="17">The sequence shown here is derived from an EMBL/GenBank/DDBJ whole genome shotgun (WGS) entry which is preliminary data.</text>
</comment>
<dbReference type="Pfam" id="PF04877">
    <property type="entry name" value="Harpin"/>
    <property type="match status" value="1"/>
</dbReference>
<evidence type="ECO:0000256" key="15">
    <source>
        <dbReference type="ARBA" id="ARBA00023303"/>
    </source>
</evidence>
<keyword evidence="12" id="KW-0843">Virulence</keyword>
<evidence type="ECO:0000313" key="18">
    <source>
        <dbReference type="Proteomes" id="UP000271866"/>
    </source>
</evidence>
<dbReference type="GO" id="GO:0005576">
    <property type="term" value="C:extracellular region"/>
    <property type="evidence" value="ECO:0007669"/>
    <property type="project" value="UniProtKB-SubCell"/>
</dbReference>
<feature type="region of interest" description="Disordered" evidence="16">
    <location>
        <begin position="48"/>
        <end position="67"/>
    </location>
</feature>
<proteinExistence type="inferred from homology"/>